<evidence type="ECO:0000256" key="1">
    <source>
        <dbReference type="SAM" id="Phobius"/>
    </source>
</evidence>
<dbReference type="CDD" id="cd00198">
    <property type="entry name" value="vWFA"/>
    <property type="match status" value="1"/>
</dbReference>
<dbReference type="EMBL" id="JADGIZ020000140">
    <property type="protein sequence ID" value="KAL2911198.1"/>
    <property type="molecule type" value="Genomic_DNA"/>
</dbReference>
<name>A0ABR4MVC3_9FUNG</name>
<organism evidence="3 4">
    <name type="scientific">Polyrhizophydium stewartii</name>
    <dbReference type="NCBI Taxonomy" id="2732419"/>
    <lineage>
        <taxon>Eukaryota</taxon>
        <taxon>Fungi</taxon>
        <taxon>Fungi incertae sedis</taxon>
        <taxon>Chytridiomycota</taxon>
        <taxon>Chytridiomycota incertae sedis</taxon>
        <taxon>Chytridiomycetes</taxon>
        <taxon>Rhizophydiales</taxon>
        <taxon>Rhizophydiales incertae sedis</taxon>
        <taxon>Polyrhizophydium</taxon>
    </lineage>
</organism>
<dbReference type="SUPFAM" id="SSF48452">
    <property type="entry name" value="TPR-like"/>
    <property type="match status" value="1"/>
</dbReference>
<reference evidence="3 4" key="1">
    <citation type="submission" date="2023-09" db="EMBL/GenBank/DDBJ databases">
        <title>Pangenome analysis of Batrachochytrium dendrobatidis and related Chytrids.</title>
        <authorList>
            <person name="Yacoub M.N."/>
            <person name="Stajich J.E."/>
            <person name="James T.Y."/>
        </authorList>
    </citation>
    <scope>NUCLEOTIDE SEQUENCE [LARGE SCALE GENOMIC DNA]</scope>
    <source>
        <strain evidence="3 4">JEL0888</strain>
    </source>
</reference>
<dbReference type="InterPro" id="IPR036465">
    <property type="entry name" value="vWFA_dom_sf"/>
</dbReference>
<dbReference type="PROSITE" id="PS50234">
    <property type="entry name" value="VWFA"/>
    <property type="match status" value="1"/>
</dbReference>
<keyword evidence="1" id="KW-1133">Transmembrane helix</keyword>
<accession>A0ABR4MVC3</accession>
<protein>
    <recommendedName>
        <fullName evidence="2">VWFA domain-containing protein</fullName>
    </recommendedName>
</protein>
<evidence type="ECO:0000259" key="2">
    <source>
        <dbReference type="PROSITE" id="PS50234"/>
    </source>
</evidence>
<dbReference type="Gene3D" id="1.25.40.10">
    <property type="entry name" value="Tetratricopeptide repeat domain"/>
    <property type="match status" value="1"/>
</dbReference>
<comment type="caution">
    <text evidence="3">The sequence shown here is derived from an EMBL/GenBank/DDBJ whole genome shotgun (WGS) entry which is preliminary data.</text>
</comment>
<feature type="transmembrane region" description="Helical" evidence="1">
    <location>
        <begin position="12"/>
        <end position="31"/>
    </location>
</feature>
<sequence length="929" mass="101564">MKLSTHIVLRLIVPLGTGMVILGVLTLAVIFSQSPGWISKIEASIKDNQVAAFAQRARTRALVVQAAINGYSADAQVAGAYTRDLLGLGGTASPALPVTRSYTNYFGALLDGRDPPQPTDPLTSFYFSVDVTTAAQFNAVPTNTTVLDNSFRALLANKPNVQAWQLGLPDKSWRRFPYAYKPNDYYRQQNPCQTSPDPVPPEVRNAVGYIPLCRNWYILSKAAAEKAGASVNGVGPTIFTPPYRDTSNKRVKIGSAVSVVGAAGTAVAALSVDVQIDFITDQLTKNPVLTNGYIFMMDAAGNMVVYPTNKAPSSIPDIYNQTLSIADLEFGGSTTLLQSFLTTVRSIAGQNNTAQITKPGSSDSWYVAANPVSGTSYYVVSMVPAGDITALSSQMRMRTTIFGIVAGVVMLVALVAAIVIAWRVITRETDKVLRPIAELGNWLTSVSEADLSRELGNKAPVSAEINIIHDHFKNLLIAIRFGNEAYYANDLNRALSNYEAAERMMVQFRNERGRGICLNNKGNTYKQMDHHFREALNAYTLAIQNAEALIAEEKSPSKKQAYEIVLANRQMNLGVLYKEYEPATPETISKAEFYFSESLRLHRKNDNVEGIAQVSGNLGQLYLSVDRVSEAAQLLDDSYTVCRERGNEISLQYAMMNMGILAEHVGHLDEAIAWYSYVLQHFKTVVYFVQRFCYEHLIRIYESEGVNRKDLADALRELGMPIFGNVTEQGSSGVKDVAFVLDCSGSMAGAYIRACRESIISILTDFTDDGDRISLTTFQDTARRVFALTMRTRDSLPSMVNSVTYDTATGGTTAFWDALHQAIVGIAEANQGGSSGRKIWVVALTDGYDNASNKASRVNVLNALRSHNYIGLVVITVGSLSNEHEIREACHVSRDGGLLIRAEASSEAIRDAFGRAARLMTGHLNVESL</sequence>
<dbReference type="InterPro" id="IPR011990">
    <property type="entry name" value="TPR-like_helical_dom_sf"/>
</dbReference>
<keyword evidence="1" id="KW-0812">Transmembrane</keyword>
<feature type="transmembrane region" description="Helical" evidence="1">
    <location>
        <begin position="401"/>
        <end position="425"/>
    </location>
</feature>
<dbReference type="Proteomes" id="UP001527925">
    <property type="component" value="Unassembled WGS sequence"/>
</dbReference>
<feature type="domain" description="VWFA" evidence="2">
    <location>
        <begin position="736"/>
        <end position="916"/>
    </location>
</feature>
<dbReference type="Gene3D" id="3.30.450.20">
    <property type="entry name" value="PAS domain"/>
    <property type="match status" value="1"/>
</dbReference>
<dbReference type="SUPFAM" id="SSF53300">
    <property type="entry name" value="vWA-like"/>
    <property type="match status" value="1"/>
</dbReference>
<evidence type="ECO:0000313" key="4">
    <source>
        <dbReference type="Proteomes" id="UP001527925"/>
    </source>
</evidence>
<proteinExistence type="predicted"/>
<dbReference type="SMART" id="SM00327">
    <property type="entry name" value="VWA"/>
    <property type="match status" value="1"/>
</dbReference>
<gene>
    <name evidence="3" type="ORF">HK105_209349</name>
</gene>
<keyword evidence="4" id="KW-1185">Reference proteome</keyword>
<dbReference type="Gene3D" id="3.40.50.410">
    <property type="entry name" value="von Willebrand factor, type A domain"/>
    <property type="match status" value="1"/>
</dbReference>
<dbReference type="InterPro" id="IPR002035">
    <property type="entry name" value="VWF_A"/>
</dbReference>
<evidence type="ECO:0000313" key="3">
    <source>
        <dbReference type="EMBL" id="KAL2911198.1"/>
    </source>
</evidence>
<dbReference type="Pfam" id="PF00092">
    <property type="entry name" value="VWA"/>
    <property type="match status" value="1"/>
</dbReference>
<keyword evidence="1" id="KW-0472">Membrane</keyword>